<keyword evidence="8" id="KW-1185">Reference proteome</keyword>
<comment type="subunit">
    <text evidence="6">Interacts with the iron-sulfur protein subunit within the SDH catalytic dimer.</text>
</comment>
<evidence type="ECO:0000256" key="2">
    <source>
        <dbReference type="ARBA" id="ARBA00006020"/>
    </source>
</evidence>
<dbReference type="InterPro" id="IPR008381">
    <property type="entry name" value="SDHAF3/Sdh7"/>
</dbReference>
<evidence type="ECO:0000256" key="4">
    <source>
        <dbReference type="ARBA" id="ARBA00023128"/>
    </source>
</evidence>
<dbReference type="PANTHER" id="PTHR13137:SF6">
    <property type="entry name" value="SUCCINATE DEHYDROGENASE ASSEMBLY FACTOR 3, MITOCHONDRIAL"/>
    <property type="match status" value="1"/>
</dbReference>
<dbReference type="AlphaFoldDB" id="A0A8C0KSN7"/>
<keyword evidence="4 6" id="KW-0496">Mitochondrion</keyword>
<dbReference type="Proteomes" id="UP000694391">
    <property type="component" value="Unplaced"/>
</dbReference>
<protein>
    <recommendedName>
        <fullName evidence="6">Succinate dehydrogenase assembly factor 3</fullName>
        <shortName evidence="6">SDH assembly factor 3</shortName>
        <shortName evidence="6">SDHAF3</shortName>
    </recommendedName>
</protein>
<evidence type="ECO:0000313" key="7">
    <source>
        <dbReference type="Ensembl" id="ENSCAFP00020019952.1"/>
    </source>
</evidence>
<evidence type="ECO:0000313" key="8">
    <source>
        <dbReference type="Proteomes" id="UP000694391"/>
    </source>
</evidence>
<evidence type="ECO:0000256" key="1">
    <source>
        <dbReference type="ARBA" id="ARBA00004305"/>
    </source>
</evidence>
<dbReference type="GO" id="GO:0034553">
    <property type="term" value="P:mitochondrial respiratory chain complex II assembly"/>
    <property type="evidence" value="ECO:0007669"/>
    <property type="project" value="UniProtKB-UniRule"/>
</dbReference>
<organism evidence="7 8">
    <name type="scientific">Canis lupus dingo</name>
    <name type="common">dingo</name>
    <dbReference type="NCBI Taxonomy" id="286419"/>
    <lineage>
        <taxon>Eukaryota</taxon>
        <taxon>Metazoa</taxon>
        <taxon>Chordata</taxon>
        <taxon>Craniata</taxon>
        <taxon>Vertebrata</taxon>
        <taxon>Euteleostomi</taxon>
        <taxon>Mammalia</taxon>
        <taxon>Eutheria</taxon>
        <taxon>Laurasiatheria</taxon>
        <taxon>Carnivora</taxon>
        <taxon>Caniformia</taxon>
        <taxon>Canidae</taxon>
        <taxon>Canis</taxon>
    </lineage>
</organism>
<dbReference type="GeneTree" id="ENSGT00940000164236"/>
<name>A0A8C0KSN7_CANLU</name>
<comment type="subcellular location">
    <subcellularLocation>
        <location evidence="1 6">Mitochondrion matrix</location>
    </subcellularLocation>
</comment>
<dbReference type="Ensembl" id="ENSCAFT00020023089.1">
    <property type="protein sequence ID" value="ENSCAFP00020019952.1"/>
    <property type="gene ID" value="ENSCAFG00020015831.1"/>
</dbReference>
<dbReference type="GO" id="GO:0005759">
    <property type="term" value="C:mitochondrial matrix"/>
    <property type="evidence" value="ECO:0007669"/>
    <property type="project" value="UniProtKB-SubCell"/>
</dbReference>
<evidence type="ECO:0000256" key="3">
    <source>
        <dbReference type="ARBA" id="ARBA00022946"/>
    </source>
</evidence>
<dbReference type="GO" id="GO:0005758">
    <property type="term" value="C:mitochondrial intermembrane space"/>
    <property type="evidence" value="ECO:0007669"/>
    <property type="project" value="TreeGrafter"/>
</dbReference>
<accession>A0A8C0KSN7</accession>
<keyword evidence="3" id="KW-0809">Transit peptide</keyword>
<comment type="similarity">
    <text evidence="2 6">Belongs to the complex I LYR family. SDHAF3 subfamily.</text>
</comment>
<evidence type="ECO:0000256" key="6">
    <source>
        <dbReference type="RuleBase" id="RU368039"/>
    </source>
</evidence>
<evidence type="ECO:0000256" key="5">
    <source>
        <dbReference type="ARBA" id="ARBA00023186"/>
    </source>
</evidence>
<reference evidence="7" key="2">
    <citation type="submission" date="2025-09" db="UniProtKB">
        <authorList>
            <consortium name="Ensembl"/>
        </authorList>
    </citation>
    <scope>IDENTIFICATION</scope>
</reference>
<dbReference type="PANTHER" id="PTHR13137">
    <property type="entry name" value="DC11 ACN9 HOMOLOG"/>
    <property type="match status" value="1"/>
</dbReference>
<sequence length="123" mass="14504">EGGREEGRVRGKWVSILFLYLILSFWEGRELNIFWKYKTVGSDEVQHFLQEWEVYAAVPWQQTNENRQNSTEKVCFGAVLPEKLNDFCDEQIGQLQELMQKGNKLIQLNIKEMNPTEYQVGDM</sequence>
<reference evidence="7" key="1">
    <citation type="submission" date="2025-08" db="UniProtKB">
        <authorList>
            <consortium name="Ensembl"/>
        </authorList>
    </citation>
    <scope>IDENTIFICATION</scope>
</reference>
<keyword evidence="5 6" id="KW-0143">Chaperone</keyword>
<comment type="function">
    <text evidence="6">Plays an essential role in the assembly of succinate dehydrogenase (SDH), an enzyme complex (also referred to as respiratory complex II) that is a component of both the tricarboxylic acid (TCA) cycle and the mitochondrial electron transport chain, and which couples the oxidation of succinate to fumarate with the reduction of ubiquinone (coenzyme Q) to ubiquinol. Promotes maturation of the iron-sulfur protein subunit of the SDH catalytic dimer, protecting it from the deleterious effects of oxidants. May act together with SDHAF1.</text>
</comment>
<dbReference type="GO" id="GO:0006105">
    <property type="term" value="P:succinate metabolic process"/>
    <property type="evidence" value="ECO:0007669"/>
    <property type="project" value="TreeGrafter"/>
</dbReference>
<proteinExistence type="inferred from homology"/>